<dbReference type="EMBL" id="QZBU01000912">
    <property type="protein sequence ID" value="TIA58674.1"/>
    <property type="molecule type" value="Genomic_DNA"/>
</dbReference>
<proteinExistence type="inferred from homology"/>
<dbReference type="Proteomes" id="UP000308014">
    <property type="component" value="Unassembled WGS sequence"/>
</dbReference>
<dbReference type="AlphaFoldDB" id="A0A4S8W4J2"/>
<comment type="subunit">
    <text evidence="7">Component of the dolichol-phosphate mannose (DPM) synthase complex.</text>
</comment>
<evidence type="ECO:0000313" key="12">
    <source>
        <dbReference type="EMBL" id="TIA58674.1"/>
    </source>
</evidence>
<feature type="transmembrane region" description="Helical" evidence="7">
    <location>
        <begin position="7"/>
        <end position="30"/>
    </location>
</feature>
<dbReference type="UniPathway" id="UPA00378"/>
<evidence type="ECO:0000256" key="3">
    <source>
        <dbReference type="ARBA" id="ARBA00022692"/>
    </source>
</evidence>
<dbReference type="Pfam" id="PF08285">
    <property type="entry name" value="DPM3"/>
    <property type="match status" value="1"/>
</dbReference>
<dbReference type="Proteomes" id="UP000305064">
    <property type="component" value="Unassembled WGS sequence"/>
</dbReference>
<accession>A0A4S8W4J2</accession>
<organism evidence="8 16">
    <name type="scientific">Aureobasidium pullulans</name>
    <name type="common">Black yeast</name>
    <name type="synonym">Pullularia pullulans</name>
    <dbReference type="NCBI Taxonomy" id="5580"/>
    <lineage>
        <taxon>Eukaryota</taxon>
        <taxon>Fungi</taxon>
        <taxon>Dikarya</taxon>
        <taxon>Ascomycota</taxon>
        <taxon>Pezizomycotina</taxon>
        <taxon>Dothideomycetes</taxon>
        <taxon>Dothideomycetidae</taxon>
        <taxon>Dothideales</taxon>
        <taxon>Saccotheciaceae</taxon>
        <taxon>Aureobasidium</taxon>
    </lineage>
</organism>
<dbReference type="Proteomes" id="UP000304928">
    <property type="component" value="Unassembled WGS sequence"/>
</dbReference>
<sequence length="168" mass="18881">MTRATQTISIFLLLSSLYLALFLGLIPLPTKLQEDIIPYVPFWALISFGAYLLGKLGYNVMTFHDVPEAHKELMAEIDLARADLKKMGVETPMVLGAEEGVTGKKSMYTYSYSEIRLFYHRCLQSSTCSQARQSLRSGSLDLADRTIMIVLGMSSNFTLPIHLFLFSQ</sequence>
<comment type="function">
    <text evidence="7">Stabilizer subunit of the dolichol-phosphate mannose (DPM) synthase complex; tethers catalytic subunit to the ER.</text>
</comment>
<dbReference type="Proteomes" id="UP000304947">
    <property type="component" value="Unassembled WGS sequence"/>
</dbReference>
<keyword evidence="4 7" id="KW-0256">Endoplasmic reticulum</keyword>
<evidence type="ECO:0000313" key="13">
    <source>
        <dbReference type="Proteomes" id="UP000304928"/>
    </source>
</evidence>
<evidence type="ECO:0000256" key="6">
    <source>
        <dbReference type="ARBA" id="ARBA00023136"/>
    </source>
</evidence>
<reference evidence="13 14" key="1">
    <citation type="submission" date="2018-10" db="EMBL/GenBank/DDBJ databases">
        <title>Fifty Aureobasidium pullulans genomes reveal a recombining polyextremotolerant generalist.</title>
        <authorList>
            <person name="Gostincar C."/>
            <person name="Turk M."/>
            <person name="Zajc J."/>
            <person name="Gunde-Cimerman N."/>
        </authorList>
    </citation>
    <scope>NUCLEOTIDE SEQUENCE [LARGE SCALE GENOMIC DNA]</scope>
    <source>
        <strain evidence="9 13">EXF-10507</strain>
        <strain evidence="8 16">EXF-11318</strain>
        <strain evidence="12 14">EXF-3380</strain>
        <strain evidence="11 17">EXF-3403</strain>
        <strain evidence="10 15">EXF-4256</strain>
    </source>
</reference>
<dbReference type="EMBL" id="QZAR01000110">
    <property type="protein sequence ID" value="THW88081.1"/>
    <property type="molecule type" value="Genomic_DNA"/>
</dbReference>
<dbReference type="GO" id="GO:0005789">
    <property type="term" value="C:endoplasmic reticulum membrane"/>
    <property type="evidence" value="ECO:0007669"/>
    <property type="project" value="UniProtKB-SubCell"/>
</dbReference>
<comment type="caution">
    <text evidence="8">The sequence shown here is derived from an EMBL/GenBank/DDBJ whole genome shotgun (WGS) entry which is preliminary data.</text>
</comment>
<protein>
    <recommendedName>
        <fullName evidence="7">Dolichol-phosphate mannosyltransferase subunit 3</fullName>
    </recommendedName>
</protein>
<evidence type="ECO:0000256" key="5">
    <source>
        <dbReference type="ARBA" id="ARBA00022989"/>
    </source>
</evidence>
<evidence type="ECO:0000313" key="10">
    <source>
        <dbReference type="EMBL" id="THY74416.1"/>
    </source>
</evidence>
<feature type="transmembrane region" description="Helical" evidence="7">
    <location>
        <begin position="36"/>
        <end position="54"/>
    </location>
</feature>
<dbReference type="InterPro" id="IPR013174">
    <property type="entry name" value="DPM3"/>
</dbReference>
<name>A0A4S8W4J2_AURPU</name>
<evidence type="ECO:0000313" key="8">
    <source>
        <dbReference type="EMBL" id="THW19847.1"/>
    </source>
</evidence>
<comment type="subcellular location">
    <subcellularLocation>
        <location evidence="1 7">Endoplasmic reticulum membrane</location>
        <topology evidence="1 7">Multi-pass membrane protein</topology>
    </subcellularLocation>
</comment>
<comment type="similarity">
    <text evidence="2 7">Belongs to the DPM3 family.</text>
</comment>
<dbReference type="GO" id="GO:0033185">
    <property type="term" value="C:dolichol-phosphate-mannose synthase complex"/>
    <property type="evidence" value="ECO:0007669"/>
    <property type="project" value="TreeGrafter"/>
</dbReference>
<evidence type="ECO:0000313" key="17">
    <source>
        <dbReference type="Proteomes" id="UP000310039"/>
    </source>
</evidence>
<evidence type="ECO:0000256" key="4">
    <source>
        <dbReference type="ARBA" id="ARBA00022824"/>
    </source>
</evidence>
<dbReference type="EMBL" id="QZBJ01000029">
    <property type="protein sequence ID" value="THY74416.1"/>
    <property type="molecule type" value="Genomic_DNA"/>
</dbReference>
<dbReference type="PANTHER" id="PTHR16433:SF0">
    <property type="entry name" value="DOLICHOL-PHOSPHATE MANNOSYLTRANSFERASE SUBUNIT 3"/>
    <property type="match status" value="1"/>
</dbReference>
<comment type="pathway">
    <text evidence="7">Protein modification; protein glycosylation.</text>
</comment>
<keyword evidence="5 7" id="KW-1133">Transmembrane helix</keyword>
<keyword evidence="3 7" id="KW-0812">Transmembrane</keyword>
<dbReference type="PANTHER" id="PTHR16433">
    <property type="entry name" value="DOLICHOL-PHOSPHATE MANNOSYLTRANSFERASE SUBUNIT 3"/>
    <property type="match status" value="1"/>
</dbReference>
<evidence type="ECO:0000313" key="16">
    <source>
        <dbReference type="Proteomes" id="UP000308014"/>
    </source>
</evidence>
<evidence type="ECO:0000313" key="15">
    <source>
        <dbReference type="Proteomes" id="UP000305064"/>
    </source>
</evidence>
<evidence type="ECO:0000256" key="1">
    <source>
        <dbReference type="ARBA" id="ARBA00004477"/>
    </source>
</evidence>
<evidence type="ECO:0000313" key="14">
    <source>
        <dbReference type="Proteomes" id="UP000304947"/>
    </source>
</evidence>
<gene>
    <name evidence="12" type="ORF">D6C83_03562</name>
    <name evidence="11" type="ORF">D6C84_09538</name>
    <name evidence="10" type="ORF">D6C94_04959</name>
    <name evidence="9" type="ORF">D6D15_06226</name>
    <name evidence="8" type="ORF">D6D24_02616</name>
</gene>
<evidence type="ECO:0000256" key="2">
    <source>
        <dbReference type="ARBA" id="ARBA00010430"/>
    </source>
</evidence>
<dbReference type="EMBL" id="QZBT01000240">
    <property type="protein sequence ID" value="THZ73945.1"/>
    <property type="molecule type" value="Genomic_DNA"/>
</dbReference>
<evidence type="ECO:0000256" key="7">
    <source>
        <dbReference type="RuleBase" id="RU365085"/>
    </source>
</evidence>
<evidence type="ECO:0000313" key="9">
    <source>
        <dbReference type="EMBL" id="THW88081.1"/>
    </source>
</evidence>
<dbReference type="EMBL" id="QZAJ01000059">
    <property type="protein sequence ID" value="THW19847.1"/>
    <property type="molecule type" value="Genomic_DNA"/>
</dbReference>
<evidence type="ECO:0000313" key="11">
    <source>
        <dbReference type="EMBL" id="THZ73945.1"/>
    </source>
</evidence>
<keyword evidence="6 7" id="KW-0472">Membrane</keyword>
<dbReference type="Proteomes" id="UP000310039">
    <property type="component" value="Unassembled WGS sequence"/>
</dbReference>
<dbReference type="GO" id="GO:0006506">
    <property type="term" value="P:GPI anchor biosynthetic process"/>
    <property type="evidence" value="ECO:0007669"/>
    <property type="project" value="TreeGrafter"/>
</dbReference>